<accession>A0A7J6NDD7</accession>
<comment type="caution">
    <text evidence="2">The sequence shown here is derived from an EMBL/GenBank/DDBJ whole genome shotgun (WGS) entry which is preliminary data.</text>
</comment>
<feature type="region of interest" description="Disordered" evidence="1">
    <location>
        <begin position="316"/>
        <end position="340"/>
    </location>
</feature>
<dbReference type="OrthoDB" id="419892at2759"/>
<evidence type="ECO:0000256" key="1">
    <source>
        <dbReference type="SAM" id="MobiDB-lite"/>
    </source>
</evidence>
<dbReference type="AlphaFoldDB" id="A0A7J6NDD7"/>
<proteinExistence type="predicted"/>
<evidence type="ECO:0000313" key="2">
    <source>
        <dbReference type="EMBL" id="KAF4681915.1"/>
    </source>
</evidence>
<name>A0A7J6NDD7_PEROL</name>
<feature type="compositionally biased region" description="Acidic residues" evidence="1">
    <location>
        <begin position="514"/>
        <end position="525"/>
    </location>
</feature>
<protein>
    <submittedName>
        <fullName evidence="2">Uncharacterized protein</fullName>
    </submittedName>
</protein>
<organism evidence="2 3">
    <name type="scientific">Perkinsus olseni</name>
    <name type="common">Perkinsus atlanticus</name>
    <dbReference type="NCBI Taxonomy" id="32597"/>
    <lineage>
        <taxon>Eukaryota</taxon>
        <taxon>Sar</taxon>
        <taxon>Alveolata</taxon>
        <taxon>Perkinsozoa</taxon>
        <taxon>Perkinsea</taxon>
        <taxon>Perkinsida</taxon>
        <taxon>Perkinsidae</taxon>
        <taxon>Perkinsus</taxon>
    </lineage>
</organism>
<gene>
    <name evidence="2" type="ORF">FOZ60_011356</name>
</gene>
<feature type="compositionally biased region" description="Acidic residues" evidence="1">
    <location>
        <begin position="322"/>
        <end position="338"/>
    </location>
</feature>
<dbReference type="Proteomes" id="UP000541610">
    <property type="component" value="Unassembled WGS sequence"/>
</dbReference>
<sequence length="791" mass="88282">MFGRYSCWNHRRWFTLSAPIHRALRSHPVTEWDSLLQQYIEGGLWPHTLRLANTLYNRRDVYQAPDWVWRHIGRRLVEEKTLTPSERLTIVKDMMESGSATIALCDDRLASTVARETAGLTPDQHRNLIQYLSCYGYAEELGRVVGQIRLEDVKGDSLRLIALHVEGFPSAASGLYGAAWRRYQMQDPNRTQGLVLMSTSELCGVARMLVQVAAIAGAVEGQGLQKTLQRLGDRLYQRMCDGRVSKSMVVDILETFSGTWPAPIHEKVLQLGYALLLDNHGHTAIDDSECARVLQVAANAEFGNMALNRILTMRLSSGEQGPGDDDTSTDAIDSDDDDTRSTIRSFHSVAENYNEIDPAMAHRLTFKALTSSVSSADDVAQIVASLGNFSTHNECGLALRSFCERELTMERLCEMNMPQLSAVVLVLAMQHMTATASCTGHCSCTKSADRVTEYDYDPRAVRVGEKFYSSYKVGAARKGKMVRAPMVPKLVWHQQDQRWQQGNYQTRESVGAEPFDDDDDDDDDEGRGRCRCHPNAVSSTCDNAVDSAIRRALRVVAVGQVVMARSMGQLDVLRDLREAEGGRYVPTVYDVQNQPTPLPSKDDLLEVYDPPRFITRTDPDLQTVIATRPRPPSAIEEWVPPGFLAETQAAAERSGVDFPPPSWSSNQRLVTHHVSNDLITALMLWISSGVHGGLESLRLQELQAITCILSLCEIFIHGTEPPEVRSDGVKHPRKLAFINSARPERSENELRCTLTRLMPELPQLTLSTLNIDTVHRDVLLGHFRVVCLIGT</sequence>
<reference evidence="2 3" key="1">
    <citation type="submission" date="2020-04" db="EMBL/GenBank/DDBJ databases">
        <title>Perkinsus olseni comparative genomics.</title>
        <authorList>
            <person name="Bogema D.R."/>
        </authorList>
    </citation>
    <scope>NUCLEOTIDE SEQUENCE [LARGE SCALE GENOMIC DNA]</scope>
    <source>
        <strain evidence="2">00978-12</strain>
    </source>
</reference>
<evidence type="ECO:0000313" key="3">
    <source>
        <dbReference type="Proteomes" id="UP000541610"/>
    </source>
</evidence>
<feature type="compositionally biased region" description="Polar residues" evidence="1">
    <location>
        <begin position="498"/>
        <end position="508"/>
    </location>
</feature>
<dbReference type="EMBL" id="JABANP010000474">
    <property type="protein sequence ID" value="KAF4681915.1"/>
    <property type="molecule type" value="Genomic_DNA"/>
</dbReference>
<feature type="region of interest" description="Disordered" evidence="1">
    <location>
        <begin position="498"/>
        <end position="533"/>
    </location>
</feature>